<gene>
    <name evidence="2" type="primary">LOC107777372</name>
</gene>
<keyword evidence="1" id="KW-0472">Membrane</keyword>
<feature type="transmembrane region" description="Helical" evidence="1">
    <location>
        <begin position="40"/>
        <end position="58"/>
    </location>
</feature>
<dbReference type="OrthoDB" id="1633296at2759"/>
<evidence type="ECO:0008006" key="3">
    <source>
        <dbReference type="Google" id="ProtNLM"/>
    </source>
</evidence>
<protein>
    <recommendedName>
        <fullName evidence="3">UBN2 domain-containing protein</fullName>
    </recommendedName>
</protein>
<evidence type="ECO:0000256" key="1">
    <source>
        <dbReference type="SAM" id="Phobius"/>
    </source>
</evidence>
<keyword evidence="1" id="KW-1133">Transmembrane helix</keyword>
<organism evidence="2">
    <name type="scientific">Nicotiana tabacum</name>
    <name type="common">Common tobacco</name>
    <dbReference type="NCBI Taxonomy" id="4097"/>
    <lineage>
        <taxon>Eukaryota</taxon>
        <taxon>Viridiplantae</taxon>
        <taxon>Streptophyta</taxon>
        <taxon>Embryophyta</taxon>
        <taxon>Tracheophyta</taxon>
        <taxon>Spermatophyta</taxon>
        <taxon>Magnoliopsida</taxon>
        <taxon>eudicotyledons</taxon>
        <taxon>Gunneridae</taxon>
        <taxon>Pentapetalae</taxon>
        <taxon>asterids</taxon>
        <taxon>lamiids</taxon>
        <taxon>Solanales</taxon>
        <taxon>Solanaceae</taxon>
        <taxon>Nicotianoideae</taxon>
        <taxon>Nicotianeae</taxon>
        <taxon>Nicotiana</taxon>
    </lineage>
</organism>
<dbReference type="Pfam" id="PF14223">
    <property type="entry name" value="Retrotran_gag_2"/>
    <property type="match status" value="1"/>
</dbReference>
<reference evidence="2" key="1">
    <citation type="submission" date="2025-08" db="UniProtKB">
        <authorList>
            <consortium name="RefSeq"/>
        </authorList>
    </citation>
    <scope>IDENTIFICATION</scope>
</reference>
<sequence>MRKAWKQVRSKSDEVIKRLRRPRATGAKSEMDGIFESMKLIYIYPCFAVFTFFPTAIFNENARIPMLSDENYTEWKEKVLLILGCSDLDLALRVDEPPIPTKSSTPAAKANYERWERSNRLSLILIKAHISQSIRGSIPNSDKVKTYMKAIDEQFVSSDKALASTLMKRLSNMTFDRSRIVHEHIMEMRDIAAKLKSLEVDMSEPFLVHFILNSLLAEYGPFKISYNTHKDKWSIRLIW</sequence>
<proteinExistence type="predicted"/>
<dbReference type="RefSeq" id="XP_016452864.1">
    <property type="nucleotide sequence ID" value="XM_016597378.1"/>
</dbReference>
<accession>A0A1S3YKV2</accession>
<dbReference type="PaxDb" id="4097-A0A1S3YKV2"/>
<evidence type="ECO:0000313" key="2">
    <source>
        <dbReference type="RefSeq" id="XP_016452864.1"/>
    </source>
</evidence>
<name>A0A1S3YKV2_TOBAC</name>
<dbReference type="AlphaFoldDB" id="A0A1S3YKV2"/>
<dbReference type="OMA" id="WDRSNRI"/>
<dbReference type="PANTHER" id="PTHR35317:SF23">
    <property type="entry name" value="OS04G0629600 PROTEIN"/>
    <property type="match status" value="1"/>
</dbReference>
<keyword evidence="1" id="KW-0812">Transmembrane</keyword>
<dbReference type="KEGG" id="nta:107777372"/>
<dbReference type="PANTHER" id="PTHR35317">
    <property type="entry name" value="OS04G0629600 PROTEIN"/>
    <property type="match status" value="1"/>
</dbReference>